<comment type="caution">
    <text evidence="1">The sequence shown here is derived from an EMBL/GenBank/DDBJ whole genome shotgun (WGS) entry which is preliminary data.</text>
</comment>
<proteinExistence type="predicted"/>
<name>A0A644ZG05_9ZZZZ</name>
<reference evidence="1" key="1">
    <citation type="submission" date="2019-08" db="EMBL/GenBank/DDBJ databases">
        <authorList>
            <person name="Kucharzyk K."/>
            <person name="Murdoch R.W."/>
            <person name="Higgins S."/>
            <person name="Loffler F."/>
        </authorList>
    </citation>
    <scope>NUCLEOTIDE SEQUENCE</scope>
</reference>
<gene>
    <name evidence="1" type="ORF">SDC9_86458</name>
</gene>
<sequence>MAQKTHGGGLLRFPAVFQPIDGKVGEDPHIFITALGEWEIDHRIQQRESGVLLHGAGIGIVAEQLRGEDLAVRPGGVGQQGVYRQLGSVADLADLHGRQPPVGIDQAGQILLPQREGPLVSRVRFRPGRQFLFIAGIEPRQHPTQQRCGPTADAAVGNQQQIIEKFQRLFLLGRGPIGEILLKNTQIRPEPGGVLLTAGGFQNVGEQLLMTQPVHQPDIVIHGRHPKSRHHLVRPHQRRVGLGRRRRVGAGEGHIRAEGTDVVLKVQQLGVDMAIAKLLDVVHVIQLAQNNVKGLLNRVDAGNLLSAFVPGLLYPEVGIHQRQRLRGQVFQLQIPHRVICRDVADGLKTPLGKPLVRIVIVEVGHPFAALAAELADVVSRRCAGEQGQIHASAAHVVGPHDAHSHMVDPRNVLQRTEGRYLAAKAHRLIDILSPKTH</sequence>
<accession>A0A644ZG05</accession>
<protein>
    <submittedName>
        <fullName evidence="1">Uncharacterized protein</fullName>
    </submittedName>
</protein>
<dbReference type="EMBL" id="VSSQ01008780">
    <property type="protein sequence ID" value="MPM39822.1"/>
    <property type="molecule type" value="Genomic_DNA"/>
</dbReference>
<organism evidence="1">
    <name type="scientific">bioreactor metagenome</name>
    <dbReference type="NCBI Taxonomy" id="1076179"/>
    <lineage>
        <taxon>unclassified sequences</taxon>
        <taxon>metagenomes</taxon>
        <taxon>ecological metagenomes</taxon>
    </lineage>
</organism>
<dbReference type="AlphaFoldDB" id="A0A644ZG05"/>
<evidence type="ECO:0000313" key="1">
    <source>
        <dbReference type="EMBL" id="MPM39822.1"/>
    </source>
</evidence>